<keyword evidence="3" id="KW-1185">Reference proteome</keyword>
<dbReference type="AlphaFoldDB" id="A0AAE3SDL4"/>
<keyword evidence="1" id="KW-0732">Signal</keyword>
<dbReference type="Proteomes" id="UP001209229">
    <property type="component" value="Unassembled WGS sequence"/>
</dbReference>
<gene>
    <name evidence="2" type="ORF">OM075_03680</name>
</gene>
<evidence type="ECO:0000313" key="2">
    <source>
        <dbReference type="EMBL" id="MCW3785548.1"/>
    </source>
</evidence>
<proteinExistence type="predicted"/>
<accession>A0AAE3SDL4</accession>
<feature type="chain" id="PRO_5041908134" evidence="1">
    <location>
        <begin position="21"/>
        <end position="214"/>
    </location>
</feature>
<sequence>MMKKIFLLGLLCVLLFNVQAQKTSDLFTDNDYQYVWFGVDYSNVKLIGDFYATNMGGEEPKQFIKDNYFKAWNDLIKNERRKFSVENMLNKDEVVYDIEMIEALNQTGSYESLEAEKAMPLSDDVLTNAIKNYNLNYNEGIGVVIIAEYLDKSFTEASYVLEIFNIATREKLIEERFVTKPAGFGVRNYWAGSLYYIFKDVTAKRYKAWKKQYK</sequence>
<name>A0AAE3SDL4_9BACT</name>
<evidence type="ECO:0000256" key="1">
    <source>
        <dbReference type="SAM" id="SignalP"/>
    </source>
</evidence>
<evidence type="ECO:0000313" key="3">
    <source>
        <dbReference type="Proteomes" id="UP001209229"/>
    </source>
</evidence>
<reference evidence="2" key="1">
    <citation type="submission" date="2022-10" db="EMBL/GenBank/DDBJ databases">
        <authorList>
            <person name="Yu W.X."/>
        </authorList>
    </citation>
    <scope>NUCLEOTIDE SEQUENCE</scope>
    <source>
        <strain evidence="2">AAT</strain>
    </source>
</reference>
<dbReference type="RefSeq" id="WP_301189120.1">
    <property type="nucleotide sequence ID" value="NZ_JAPDPJ010000004.1"/>
</dbReference>
<dbReference type="EMBL" id="JAPDPJ010000004">
    <property type="protein sequence ID" value="MCW3785548.1"/>
    <property type="molecule type" value="Genomic_DNA"/>
</dbReference>
<protein>
    <submittedName>
        <fullName evidence="2">Uncharacterized protein</fullName>
    </submittedName>
</protein>
<organism evidence="2 3">
    <name type="scientific">Plebeiibacterium sediminum</name>
    <dbReference type="NCBI Taxonomy" id="2992112"/>
    <lineage>
        <taxon>Bacteria</taxon>
        <taxon>Pseudomonadati</taxon>
        <taxon>Bacteroidota</taxon>
        <taxon>Bacteroidia</taxon>
        <taxon>Marinilabiliales</taxon>
        <taxon>Marinilabiliaceae</taxon>
        <taxon>Plebeiibacterium</taxon>
    </lineage>
</organism>
<feature type="signal peptide" evidence="1">
    <location>
        <begin position="1"/>
        <end position="20"/>
    </location>
</feature>
<comment type="caution">
    <text evidence="2">The sequence shown here is derived from an EMBL/GenBank/DDBJ whole genome shotgun (WGS) entry which is preliminary data.</text>
</comment>